<reference evidence="1 3" key="3">
    <citation type="submission" date="2019-07" db="EMBL/GenBank/DDBJ databases">
        <title>Whole genome shotgun sequence of Methylobacterium oxalidis NBRC 107715.</title>
        <authorList>
            <person name="Hosoyama A."/>
            <person name="Uohara A."/>
            <person name="Ohji S."/>
            <person name="Ichikawa N."/>
        </authorList>
    </citation>
    <scope>NUCLEOTIDE SEQUENCE [LARGE SCALE GENOMIC DNA]</scope>
    <source>
        <strain evidence="1 3">NBRC 107715</strain>
    </source>
</reference>
<evidence type="ECO:0000313" key="2">
    <source>
        <dbReference type="EMBL" id="GLS62238.1"/>
    </source>
</evidence>
<gene>
    <name evidence="2" type="ORF">GCM10007888_06190</name>
    <name evidence="1" type="ORF">MOX02_03310</name>
</gene>
<reference evidence="2" key="1">
    <citation type="journal article" date="2014" name="Int. J. Syst. Evol. Microbiol.">
        <title>Complete genome of a new Firmicutes species belonging to the dominant human colonic microbiota ('Ruminococcus bicirculans') reveals two chromosomes and a selective capacity to utilize plant glucans.</title>
        <authorList>
            <consortium name="NISC Comparative Sequencing Program"/>
            <person name="Wegmann U."/>
            <person name="Louis P."/>
            <person name="Goesmann A."/>
            <person name="Henrissat B."/>
            <person name="Duncan S.H."/>
            <person name="Flint H.J."/>
        </authorList>
    </citation>
    <scope>NUCLEOTIDE SEQUENCE</scope>
    <source>
        <strain evidence="2">NBRC 107715</strain>
    </source>
</reference>
<reference evidence="4" key="2">
    <citation type="journal article" date="2019" name="Int. J. Syst. Evol. Microbiol.">
        <title>The Global Catalogue of Microorganisms (GCM) 10K type strain sequencing project: providing services to taxonomists for standard genome sequencing and annotation.</title>
        <authorList>
            <consortium name="The Broad Institute Genomics Platform"/>
            <consortium name="The Broad Institute Genome Sequencing Center for Infectious Disease"/>
            <person name="Wu L."/>
            <person name="Ma J."/>
        </authorList>
    </citation>
    <scope>NUCLEOTIDE SEQUENCE [LARGE SCALE GENOMIC DNA]</scope>
    <source>
        <strain evidence="4">NBRC 107715</strain>
    </source>
</reference>
<evidence type="ECO:0000313" key="4">
    <source>
        <dbReference type="Proteomes" id="UP001156856"/>
    </source>
</evidence>
<dbReference type="RefSeq" id="WP_147023966.1">
    <property type="nucleotide sequence ID" value="NZ_BJZU01000003.1"/>
</dbReference>
<dbReference type="EMBL" id="BSPK01000004">
    <property type="protein sequence ID" value="GLS62238.1"/>
    <property type="molecule type" value="Genomic_DNA"/>
</dbReference>
<evidence type="ECO:0000313" key="3">
    <source>
        <dbReference type="Proteomes" id="UP000321960"/>
    </source>
</evidence>
<comment type="caution">
    <text evidence="1">The sequence shown here is derived from an EMBL/GenBank/DDBJ whole genome shotgun (WGS) entry which is preliminary data.</text>
</comment>
<dbReference type="OrthoDB" id="7679381at2"/>
<dbReference type="Proteomes" id="UP001156856">
    <property type="component" value="Unassembled WGS sequence"/>
</dbReference>
<dbReference type="EMBL" id="BJZU01000003">
    <property type="protein sequence ID" value="GEP02293.1"/>
    <property type="molecule type" value="Genomic_DNA"/>
</dbReference>
<protein>
    <submittedName>
        <fullName evidence="1">Uncharacterized protein</fullName>
    </submittedName>
</protein>
<dbReference type="Proteomes" id="UP000321960">
    <property type="component" value="Unassembled WGS sequence"/>
</dbReference>
<organism evidence="1 3">
    <name type="scientific">Methylobacterium oxalidis</name>
    <dbReference type="NCBI Taxonomy" id="944322"/>
    <lineage>
        <taxon>Bacteria</taxon>
        <taxon>Pseudomonadati</taxon>
        <taxon>Pseudomonadota</taxon>
        <taxon>Alphaproteobacteria</taxon>
        <taxon>Hyphomicrobiales</taxon>
        <taxon>Methylobacteriaceae</taxon>
        <taxon>Methylobacterium</taxon>
    </lineage>
</organism>
<keyword evidence="4" id="KW-1185">Reference proteome</keyword>
<sequence length="79" mass="8973">MGRNRILVGAEQRDLLDKAESWRKECIRVLTKAPIHSPLYKATSGILDAIDELAEAVTGDRKHFHLRAPTTPEPRRQDL</sequence>
<name>A0A512IXB7_9HYPH</name>
<evidence type="ECO:0000313" key="1">
    <source>
        <dbReference type="EMBL" id="GEP02293.1"/>
    </source>
</evidence>
<accession>A0A512IXB7</accession>
<reference evidence="2" key="4">
    <citation type="submission" date="2023-01" db="EMBL/GenBank/DDBJ databases">
        <title>Draft genome sequence of Methylobacterium oxalidis strain NBRC 107715.</title>
        <authorList>
            <person name="Sun Q."/>
            <person name="Mori K."/>
        </authorList>
    </citation>
    <scope>NUCLEOTIDE SEQUENCE</scope>
    <source>
        <strain evidence="2">NBRC 107715</strain>
    </source>
</reference>
<proteinExistence type="predicted"/>
<dbReference type="AlphaFoldDB" id="A0A512IXB7"/>